<dbReference type="OrthoDB" id="7011692at2"/>
<feature type="transmembrane region" description="Helical" evidence="6">
    <location>
        <begin position="264"/>
        <end position="283"/>
    </location>
</feature>
<evidence type="ECO:0000256" key="4">
    <source>
        <dbReference type="ARBA" id="ARBA00022989"/>
    </source>
</evidence>
<feature type="transmembrane region" description="Helical" evidence="6">
    <location>
        <begin position="414"/>
        <end position="432"/>
    </location>
</feature>
<feature type="transmembrane region" description="Helical" evidence="6">
    <location>
        <begin position="381"/>
        <end position="402"/>
    </location>
</feature>
<feature type="transmembrane region" description="Helical" evidence="6">
    <location>
        <begin position="122"/>
        <end position="142"/>
    </location>
</feature>
<keyword evidence="8" id="KW-1185">Reference proteome</keyword>
<keyword evidence="2" id="KW-1003">Cell membrane</keyword>
<keyword evidence="3 6" id="KW-0812">Transmembrane</keyword>
<evidence type="ECO:0000313" key="8">
    <source>
        <dbReference type="Proteomes" id="UP000546701"/>
    </source>
</evidence>
<organism evidence="7 8">
    <name type="scientific">Sphingomonas prati</name>
    <dbReference type="NCBI Taxonomy" id="1843237"/>
    <lineage>
        <taxon>Bacteria</taxon>
        <taxon>Pseudomonadati</taxon>
        <taxon>Pseudomonadota</taxon>
        <taxon>Alphaproteobacteria</taxon>
        <taxon>Sphingomonadales</taxon>
        <taxon>Sphingomonadaceae</taxon>
        <taxon>Sphingomonas</taxon>
    </lineage>
</organism>
<proteinExistence type="predicted"/>
<keyword evidence="5 6" id="KW-0472">Membrane</keyword>
<feature type="transmembrane region" description="Helical" evidence="6">
    <location>
        <begin position="162"/>
        <end position="181"/>
    </location>
</feature>
<feature type="transmembrane region" description="Helical" evidence="6">
    <location>
        <begin position="289"/>
        <end position="309"/>
    </location>
</feature>
<feature type="transmembrane region" description="Helical" evidence="6">
    <location>
        <begin position="350"/>
        <end position="369"/>
    </location>
</feature>
<feature type="transmembrane region" description="Helical" evidence="6">
    <location>
        <begin position="76"/>
        <end position="101"/>
    </location>
</feature>
<evidence type="ECO:0000313" key="7">
    <source>
        <dbReference type="EMBL" id="MBB5729240.1"/>
    </source>
</evidence>
<feature type="transmembrane region" description="Helical" evidence="6">
    <location>
        <begin position="438"/>
        <end position="459"/>
    </location>
</feature>
<dbReference type="EMBL" id="JACIJR010000003">
    <property type="protein sequence ID" value="MBB5729240.1"/>
    <property type="molecule type" value="Genomic_DNA"/>
</dbReference>
<dbReference type="RefSeq" id="WP_157174823.1">
    <property type="nucleotide sequence ID" value="NZ_BMJP01000002.1"/>
</dbReference>
<dbReference type="Proteomes" id="UP000546701">
    <property type="component" value="Unassembled WGS sequence"/>
</dbReference>
<sequence>MTAAATLRRIGSVPLALLNDLRGPTGDLESPEGRARERRRRVMMSAMMSMAAKIVSVGTALITVPITLHYLGTERYGMWMIMSSLVAMLSFADLGMGNGILNMVATAYGRNDMGAVRRIVSSGLMMLTLVAIVVMTGFAIAYPHVEWFKLFNVASPLGRSEAGPAIAVFVAGFALAIPTGIIQRVQMGLQNGFVASMWLCGGSVLALASVLLAVHYEASLPWLVAAFLGGPIVANVLNTLVYFSGARRDARPAISAASWETGRLVLRGGMLFLVLQVAAAVTYNSHNIIIAQILGASSVATFAVPERLFSLVTMTASMALAPLWPAYRESIERGDSEWARLTLLRSIKVALGYAATLSIPLVFISPWIIHYWVAGAVRPPFALLLGLGLWKIAEAGGLALGMFLNGAHVIKPQVVFASVTAAASIALELFLVRKIGVAGSVWATLTAFTLFTIVPYAFITPRILRGLRTSNDKASHHGS</sequence>
<dbReference type="InterPro" id="IPR050833">
    <property type="entry name" value="Poly_Biosynth_Transport"/>
</dbReference>
<name>A0A7W9BSE7_9SPHN</name>
<protein>
    <submittedName>
        <fullName evidence="7">O-antigen/teichoic acid export membrane protein</fullName>
    </submittedName>
</protein>
<keyword evidence="4 6" id="KW-1133">Transmembrane helix</keyword>
<evidence type="ECO:0000256" key="2">
    <source>
        <dbReference type="ARBA" id="ARBA00022475"/>
    </source>
</evidence>
<dbReference type="PANTHER" id="PTHR30250">
    <property type="entry name" value="PST FAMILY PREDICTED COLANIC ACID TRANSPORTER"/>
    <property type="match status" value="1"/>
</dbReference>
<comment type="caution">
    <text evidence="7">The sequence shown here is derived from an EMBL/GenBank/DDBJ whole genome shotgun (WGS) entry which is preliminary data.</text>
</comment>
<dbReference type="PANTHER" id="PTHR30250:SF26">
    <property type="entry name" value="PSMA PROTEIN"/>
    <property type="match status" value="1"/>
</dbReference>
<evidence type="ECO:0000256" key="3">
    <source>
        <dbReference type="ARBA" id="ARBA00022692"/>
    </source>
</evidence>
<gene>
    <name evidence="7" type="ORF">FHS99_001718</name>
</gene>
<dbReference type="AlphaFoldDB" id="A0A7W9BSE7"/>
<feature type="transmembrane region" description="Helical" evidence="6">
    <location>
        <begin position="193"/>
        <end position="216"/>
    </location>
</feature>
<evidence type="ECO:0000256" key="5">
    <source>
        <dbReference type="ARBA" id="ARBA00023136"/>
    </source>
</evidence>
<evidence type="ECO:0000256" key="1">
    <source>
        <dbReference type="ARBA" id="ARBA00004651"/>
    </source>
</evidence>
<accession>A0A7W9BSE7</accession>
<dbReference type="GO" id="GO:0005886">
    <property type="term" value="C:plasma membrane"/>
    <property type="evidence" value="ECO:0007669"/>
    <property type="project" value="UniProtKB-SubCell"/>
</dbReference>
<reference evidence="7 8" key="1">
    <citation type="submission" date="2020-08" db="EMBL/GenBank/DDBJ databases">
        <title>Genomic Encyclopedia of Type Strains, Phase IV (KMG-IV): sequencing the most valuable type-strain genomes for metagenomic binning, comparative biology and taxonomic classification.</title>
        <authorList>
            <person name="Goeker M."/>
        </authorList>
    </citation>
    <scope>NUCLEOTIDE SEQUENCE [LARGE SCALE GENOMIC DNA]</scope>
    <source>
        <strain evidence="7 8">DSM 103336</strain>
    </source>
</reference>
<comment type="subcellular location">
    <subcellularLocation>
        <location evidence="1">Cell membrane</location>
        <topology evidence="1">Multi-pass membrane protein</topology>
    </subcellularLocation>
</comment>
<feature type="transmembrane region" description="Helical" evidence="6">
    <location>
        <begin position="46"/>
        <end position="70"/>
    </location>
</feature>
<feature type="transmembrane region" description="Helical" evidence="6">
    <location>
        <begin position="222"/>
        <end position="243"/>
    </location>
</feature>
<evidence type="ECO:0000256" key="6">
    <source>
        <dbReference type="SAM" id="Phobius"/>
    </source>
</evidence>